<comment type="caution">
    <text evidence="3">The sequence shown here is derived from an EMBL/GenBank/DDBJ whole genome shotgun (WGS) entry which is preliminary data.</text>
</comment>
<organism evidence="3 4">
    <name type="scientific">Rheinheimera salexigens</name>
    <dbReference type="NCBI Taxonomy" id="1628148"/>
    <lineage>
        <taxon>Bacteria</taxon>
        <taxon>Pseudomonadati</taxon>
        <taxon>Pseudomonadota</taxon>
        <taxon>Gammaproteobacteria</taxon>
        <taxon>Chromatiales</taxon>
        <taxon>Chromatiaceae</taxon>
        <taxon>Rheinheimera</taxon>
    </lineage>
</organism>
<sequence length="372" mass="39971">MIKKLLFVSLAGLAVSAVSGRALATDWELGGGVVLTHQQTNQQNIASETAASADLVLTKQQLSGGWLIHVEAASTVKPQGIASNLPEANTDAGSALTKSGKGRLQLSELYYQHQFNNNQQLSVGLLDVSGFFEQSRIASDEATQFLGAFFTGNPVIEFPDYTLGVVYEHTLAAGPVLRAAITSSNGLADNSTRSYNQLLSVHDGNKGIFAATSISWRSQAYLLRLGAWANTADHTTLDGNQSNADNYGVYMLTGYQVGRHAWNMRLGVANEKVSSAAAFTGLSYQYTQGDYVLGLGMARAYLSSEASSLSNSASIAQRDTQQYELYLRYTLAPDIYLTGDVQAIVNSDFKAAADNTNRVSKVYGARLSWLFG</sequence>
<dbReference type="RefSeq" id="WP_070049687.1">
    <property type="nucleotide sequence ID" value="NZ_CBCSDO010000010.1"/>
</dbReference>
<evidence type="ECO:0000313" key="4">
    <source>
        <dbReference type="Proteomes" id="UP000242258"/>
    </source>
</evidence>
<keyword evidence="4" id="KW-1185">Reference proteome</keyword>
<dbReference type="STRING" id="1628148.BI198_11585"/>
<protein>
    <submittedName>
        <fullName evidence="3">Uncharacterized protein</fullName>
    </submittedName>
</protein>
<keyword evidence="2" id="KW-0732">Signal</keyword>
<dbReference type="InterPro" id="IPR038673">
    <property type="entry name" value="OprB_sf"/>
</dbReference>
<dbReference type="Pfam" id="PF04966">
    <property type="entry name" value="OprB"/>
    <property type="match status" value="1"/>
</dbReference>
<dbReference type="EMBL" id="MKEK01000001">
    <property type="protein sequence ID" value="OEY70133.1"/>
    <property type="molecule type" value="Genomic_DNA"/>
</dbReference>
<comment type="similarity">
    <text evidence="1 2">Belongs to the OprB family.</text>
</comment>
<name>A0A1E7Q7S7_9GAMM</name>
<feature type="chain" id="PRO_5009028469" evidence="2">
    <location>
        <begin position="25"/>
        <end position="372"/>
    </location>
</feature>
<dbReference type="Gene3D" id="2.40.160.180">
    <property type="entry name" value="Carbohydrate-selective porin OprB"/>
    <property type="match status" value="1"/>
</dbReference>
<dbReference type="Proteomes" id="UP000242258">
    <property type="component" value="Unassembled WGS sequence"/>
</dbReference>
<evidence type="ECO:0000256" key="2">
    <source>
        <dbReference type="RuleBase" id="RU363072"/>
    </source>
</evidence>
<dbReference type="OrthoDB" id="7058314at2"/>
<proteinExistence type="inferred from homology"/>
<accession>A0A1E7Q7S7</accession>
<evidence type="ECO:0000256" key="1">
    <source>
        <dbReference type="ARBA" id="ARBA00008769"/>
    </source>
</evidence>
<dbReference type="InterPro" id="IPR007049">
    <property type="entry name" value="Carb-sel_porin_OprB"/>
</dbReference>
<dbReference type="GO" id="GO:0008643">
    <property type="term" value="P:carbohydrate transport"/>
    <property type="evidence" value="ECO:0007669"/>
    <property type="project" value="InterPro"/>
</dbReference>
<feature type="signal peptide" evidence="2">
    <location>
        <begin position="1"/>
        <end position="24"/>
    </location>
</feature>
<gene>
    <name evidence="3" type="ORF">BI198_11585</name>
</gene>
<dbReference type="GO" id="GO:0015288">
    <property type="term" value="F:porin activity"/>
    <property type="evidence" value="ECO:0007669"/>
    <property type="project" value="InterPro"/>
</dbReference>
<dbReference type="GO" id="GO:0016020">
    <property type="term" value="C:membrane"/>
    <property type="evidence" value="ECO:0007669"/>
    <property type="project" value="InterPro"/>
</dbReference>
<dbReference type="AlphaFoldDB" id="A0A1E7Q7S7"/>
<reference evidence="4" key="1">
    <citation type="submission" date="2016-09" db="EMBL/GenBank/DDBJ databases">
        <authorList>
            <person name="Wan X."/>
            <person name="Hou S."/>
        </authorList>
    </citation>
    <scope>NUCLEOTIDE SEQUENCE [LARGE SCALE GENOMIC DNA]</scope>
    <source>
        <strain evidence="4">KH87</strain>
    </source>
</reference>
<evidence type="ECO:0000313" key="3">
    <source>
        <dbReference type="EMBL" id="OEY70133.1"/>
    </source>
</evidence>